<dbReference type="GO" id="GO:0042910">
    <property type="term" value="F:xenobiotic transmembrane transporter activity"/>
    <property type="evidence" value="ECO:0007669"/>
    <property type="project" value="TreeGrafter"/>
</dbReference>
<sequence>NVGSSGARFGNSSKNNATSISVKMVDKDKRNINVYDFSQQVKVEIMRMPGVRARVSVASISGGASEPIQLIVQGTDFEDVKQSASMLLDIIRKTPGTTDAKFSIDDPRQEVQIKLDRAKMAKMGLSSSDVGSALRVALAGNDDSKYTEGNFEYNIRVGIDGFDKTQAEDVARLTLLNKRGELIELNQIADV</sequence>
<dbReference type="EMBL" id="SNRY01010897">
    <property type="protein sequence ID" value="KAA6305194.1"/>
    <property type="molecule type" value="Genomic_DNA"/>
</dbReference>
<dbReference type="InterPro" id="IPR027463">
    <property type="entry name" value="AcrB_DN_DC_subdom"/>
</dbReference>
<feature type="non-terminal residue" evidence="1">
    <location>
        <position position="191"/>
    </location>
</feature>
<dbReference type="PANTHER" id="PTHR32063:SF0">
    <property type="entry name" value="SWARMING MOTILITY PROTEIN SWRC"/>
    <property type="match status" value="1"/>
</dbReference>
<accession>A0A5J4P9C7</accession>
<dbReference type="AlphaFoldDB" id="A0A5J4P9C7"/>
<comment type="caution">
    <text evidence="1">The sequence shown here is derived from an EMBL/GenBank/DDBJ whole genome shotgun (WGS) entry which is preliminary data.</text>
</comment>
<gene>
    <name evidence="1" type="ORF">EZS27_043155</name>
</gene>
<name>A0A5J4P9C7_9ZZZZ</name>
<dbReference type="Gene3D" id="3.30.70.1440">
    <property type="entry name" value="Multidrug efflux transporter AcrB pore domain"/>
    <property type="match status" value="1"/>
</dbReference>
<evidence type="ECO:0000313" key="1">
    <source>
        <dbReference type="EMBL" id="KAA6305194.1"/>
    </source>
</evidence>
<proteinExistence type="predicted"/>
<dbReference type="Gene3D" id="3.30.2090.10">
    <property type="entry name" value="Multidrug efflux transporter AcrB TolC docking domain, DN and DC subdomains"/>
    <property type="match status" value="1"/>
</dbReference>
<feature type="non-terminal residue" evidence="1">
    <location>
        <position position="1"/>
    </location>
</feature>
<dbReference type="InterPro" id="IPR001036">
    <property type="entry name" value="Acrflvin-R"/>
</dbReference>
<dbReference type="PANTHER" id="PTHR32063">
    <property type="match status" value="1"/>
</dbReference>
<protein>
    <submittedName>
        <fullName evidence="1">Cobalt-zinc-cadmium resistance protein CzcA</fullName>
    </submittedName>
</protein>
<organism evidence="1">
    <name type="scientific">termite gut metagenome</name>
    <dbReference type="NCBI Taxonomy" id="433724"/>
    <lineage>
        <taxon>unclassified sequences</taxon>
        <taxon>metagenomes</taxon>
        <taxon>organismal metagenomes</taxon>
    </lineage>
</organism>
<dbReference type="SUPFAM" id="SSF82714">
    <property type="entry name" value="Multidrug efflux transporter AcrB TolC docking domain, DN and DC subdomains"/>
    <property type="match status" value="1"/>
</dbReference>
<dbReference type="GO" id="GO:0005886">
    <property type="term" value="C:plasma membrane"/>
    <property type="evidence" value="ECO:0007669"/>
    <property type="project" value="TreeGrafter"/>
</dbReference>
<dbReference type="Gene3D" id="3.30.70.1430">
    <property type="entry name" value="Multidrug efflux transporter AcrB pore domain"/>
    <property type="match status" value="1"/>
</dbReference>
<reference evidence="1" key="1">
    <citation type="submission" date="2019-03" db="EMBL/GenBank/DDBJ databases">
        <title>Single cell metagenomics reveals metabolic interactions within the superorganism composed of flagellate Streblomastix strix and complex community of Bacteroidetes bacteria on its surface.</title>
        <authorList>
            <person name="Treitli S.C."/>
            <person name="Kolisko M."/>
            <person name="Husnik F."/>
            <person name="Keeling P."/>
            <person name="Hampl V."/>
        </authorList>
    </citation>
    <scope>NUCLEOTIDE SEQUENCE</scope>
    <source>
        <strain evidence="1">STM</strain>
    </source>
</reference>
<dbReference type="Pfam" id="PF00873">
    <property type="entry name" value="ACR_tran"/>
    <property type="match status" value="1"/>
</dbReference>